<evidence type="ECO:0000313" key="9">
    <source>
        <dbReference type="Proteomes" id="UP000293638"/>
    </source>
</evidence>
<keyword evidence="4 6" id="KW-0472">Membrane</keyword>
<evidence type="ECO:0000313" key="8">
    <source>
        <dbReference type="EMBL" id="RZS89661.1"/>
    </source>
</evidence>
<dbReference type="Pfam" id="PF01061">
    <property type="entry name" value="ABC2_membrane"/>
    <property type="match status" value="1"/>
</dbReference>
<comment type="subcellular location">
    <subcellularLocation>
        <location evidence="6">Cell membrane</location>
        <topology evidence="6">Multi-pass membrane protein</topology>
    </subcellularLocation>
    <subcellularLocation>
        <location evidence="1">Membrane</location>
        <topology evidence="1">Multi-pass membrane protein</topology>
    </subcellularLocation>
</comment>
<dbReference type="PANTHER" id="PTHR43229:SF2">
    <property type="entry name" value="NODULATION PROTEIN J"/>
    <property type="match status" value="1"/>
</dbReference>
<dbReference type="InterPro" id="IPR000412">
    <property type="entry name" value="ABC_2_transport"/>
</dbReference>
<comment type="similarity">
    <text evidence="6">Belongs to the ABC-2 integral membrane protein family.</text>
</comment>
<gene>
    <name evidence="8" type="ORF">EV189_1432</name>
</gene>
<evidence type="ECO:0000256" key="1">
    <source>
        <dbReference type="ARBA" id="ARBA00004141"/>
    </source>
</evidence>
<dbReference type="PANTHER" id="PTHR43229">
    <property type="entry name" value="NODULATION PROTEIN J"/>
    <property type="match status" value="1"/>
</dbReference>
<evidence type="ECO:0000256" key="6">
    <source>
        <dbReference type="RuleBase" id="RU361157"/>
    </source>
</evidence>
<dbReference type="InterPro" id="IPR047817">
    <property type="entry name" value="ABC2_TM_bact-type"/>
</dbReference>
<keyword evidence="6" id="KW-1003">Cell membrane</keyword>
<dbReference type="RefSeq" id="WP_130492235.1">
    <property type="nucleotide sequence ID" value="NZ_SGXD01000002.1"/>
</dbReference>
<evidence type="ECO:0000259" key="7">
    <source>
        <dbReference type="PROSITE" id="PS51012"/>
    </source>
</evidence>
<evidence type="ECO:0000256" key="4">
    <source>
        <dbReference type="ARBA" id="ARBA00023136"/>
    </source>
</evidence>
<feature type="transmembrane region" description="Helical" evidence="6">
    <location>
        <begin position="69"/>
        <end position="95"/>
    </location>
</feature>
<keyword evidence="5" id="KW-0046">Antibiotic resistance</keyword>
<evidence type="ECO:0000256" key="3">
    <source>
        <dbReference type="ARBA" id="ARBA00022989"/>
    </source>
</evidence>
<dbReference type="GO" id="GO:0043190">
    <property type="term" value="C:ATP-binding cassette (ABC) transporter complex"/>
    <property type="evidence" value="ECO:0007669"/>
    <property type="project" value="InterPro"/>
</dbReference>
<dbReference type="PIRSF" id="PIRSF006648">
    <property type="entry name" value="DrrB"/>
    <property type="match status" value="1"/>
</dbReference>
<evidence type="ECO:0000256" key="2">
    <source>
        <dbReference type="ARBA" id="ARBA00022692"/>
    </source>
</evidence>
<dbReference type="PROSITE" id="PS51012">
    <property type="entry name" value="ABC_TM2"/>
    <property type="match status" value="1"/>
</dbReference>
<dbReference type="Proteomes" id="UP000293638">
    <property type="component" value="Unassembled WGS sequence"/>
</dbReference>
<organism evidence="8 9">
    <name type="scientific">Motilibacter rhizosphaerae</name>
    <dbReference type="NCBI Taxonomy" id="598652"/>
    <lineage>
        <taxon>Bacteria</taxon>
        <taxon>Bacillati</taxon>
        <taxon>Actinomycetota</taxon>
        <taxon>Actinomycetes</taxon>
        <taxon>Motilibacterales</taxon>
        <taxon>Motilibacteraceae</taxon>
        <taxon>Motilibacter</taxon>
    </lineage>
</organism>
<keyword evidence="3 6" id="KW-1133">Transmembrane helix</keyword>
<dbReference type="EMBL" id="SGXD01000002">
    <property type="protein sequence ID" value="RZS89661.1"/>
    <property type="molecule type" value="Genomic_DNA"/>
</dbReference>
<dbReference type="InterPro" id="IPR051784">
    <property type="entry name" value="Nod_factor_ABC_transporter"/>
</dbReference>
<sequence>MSLALADRATERPLPRLGGLSTTLVSLEVRRALRNRRVLIFTLVMPPLLFLLIGAQQKGDQIKGTGADGAAYSLVSLAVYGAMVAATSSGAAVGAERAQGWSRQLRLTPLRPWAYIVAKVCVGMVLALASVLAEVVTGAVLGVSMGARQWLLCFTVAWLGALVFAAFGLAVGYLLPTDNAMQVIGPLLAVMSTFGGLFVPLELLPHTVRMVAHWTPVYGVSSIARAPLTHGDVTIGMIGNVVLWGVVFAGVASRAFRRDTRRV</sequence>
<keyword evidence="9" id="KW-1185">Reference proteome</keyword>
<dbReference type="GO" id="GO:0140359">
    <property type="term" value="F:ABC-type transporter activity"/>
    <property type="evidence" value="ECO:0007669"/>
    <property type="project" value="InterPro"/>
</dbReference>
<feature type="transmembrane region" description="Helical" evidence="6">
    <location>
        <begin position="149"/>
        <end position="176"/>
    </location>
</feature>
<dbReference type="OrthoDB" id="63188at2"/>
<dbReference type="GO" id="GO:0046677">
    <property type="term" value="P:response to antibiotic"/>
    <property type="evidence" value="ECO:0007669"/>
    <property type="project" value="UniProtKB-KW"/>
</dbReference>
<keyword evidence="6" id="KW-0813">Transport</keyword>
<feature type="domain" description="ABC transmembrane type-2" evidence="7">
    <location>
        <begin position="38"/>
        <end position="259"/>
    </location>
</feature>
<comment type="caution">
    <text evidence="8">The sequence shown here is derived from an EMBL/GenBank/DDBJ whole genome shotgun (WGS) entry which is preliminary data.</text>
</comment>
<reference evidence="8 9" key="1">
    <citation type="submission" date="2019-02" db="EMBL/GenBank/DDBJ databases">
        <title>Genomic Encyclopedia of Type Strains, Phase IV (KMG-IV): sequencing the most valuable type-strain genomes for metagenomic binning, comparative biology and taxonomic classification.</title>
        <authorList>
            <person name="Goeker M."/>
        </authorList>
    </citation>
    <scope>NUCLEOTIDE SEQUENCE [LARGE SCALE GENOMIC DNA]</scope>
    <source>
        <strain evidence="8 9">DSM 45622</strain>
    </source>
</reference>
<feature type="transmembrane region" description="Helical" evidence="6">
    <location>
        <begin position="235"/>
        <end position="256"/>
    </location>
</feature>
<dbReference type="InterPro" id="IPR013525">
    <property type="entry name" value="ABC2_TM"/>
</dbReference>
<feature type="transmembrane region" description="Helical" evidence="6">
    <location>
        <begin position="38"/>
        <end position="57"/>
    </location>
</feature>
<protein>
    <recommendedName>
        <fullName evidence="6">Transport permease protein</fullName>
    </recommendedName>
</protein>
<proteinExistence type="inferred from homology"/>
<evidence type="ECO:0000256" key="5">
    <source>
        <dbReference type="ARBA" id="ARBA00023251"/>
    </source>
</evidence>
<name>A0A4Q7NRI9_9ACTN</name>
<feature type="transmembrane region" description="Helical" evidence="6">
    <location>
        <begin position="116"/>
        <end position="143"/>
    </location>
</feature>
<dbReference type="AlphaFoldDB" id="A0A4Q7NRI9"/>
<accession>A0A4Q7NRI9</accession>
<feature type="transmembrane region" description="Helical" evidence="6">
    <location>
        <begin position="183"/>
        <end position="201"/>
    </location>
</feature>
<keyword evidence="2 6" id="KW-0812">Transmembrane</keyword>